<dbReference type="NCBIfam" id="TIGR01563">
    <property type="entry name" value="gp16_SPP1"/>
    <property type="match status" value="1"/>
</dbReference>
<dbReference type="InterPro" id="IPR008767">
    <property type="entry name" value="Phage_SPP1_head-tail_adaptor"/>
</dbReference>
<keyword evidence="2" id="KW-1185">Reference proteome</keyword>
<evidence type="ECO:0000313" key="1">
    <source>
        <dbReference type="EMBL" id="MDR6585530.1"/>
    </source>
</evidence>
<accession>A0ABU1PHW0</accession>
<dbReference type="Pfam" id="PF05521">
    <property type="entry name" value="Phage_HCP"/>
    <property type="match status" value="1"/>
</dbReference>
<proteinExistence type="predicted"/>
<sequence length="109" mass="11933">MRAGKLNQRITIQSRSAANDSVGQRVLVWSEFARIWSDVRLQNGKGVVTAGREAGVIAGSMRIRPRSDLSSDMRILWGGQIFDIKAIVPFPDGMRDCMDLVVESGANNG</sequence>
<dbReference type="InterPro" id="IPR038666">
    <property type="entry name" value="SSP1_head-tail_sf"/>
</dbReference>
<evidence type="ECO:0000313" key="2">
    <source>
        <dbReference type="Proteomes" id="UP001260715"/>
    </source>
</evidence>
<organism evidence="1 2">
    <name type="scientific">Herbaspirillum frisingense</name>
    <dbReference type="NCBI Taxonomy" id="92645"/>
    <lineage>
        <taxon>Bacteria</taxon>
        <taxon>Pseudomonadati</taxon>
        <taxon>Pseudomonadota</taxon>
        <taxon>Betaproteobacteria</taxon>
        <taxon>Burkholderiales</taxon>
        <taxon>Oxalobacteraceae</taxon>
        <taxon>Herbaspirillum</taxon>
    </lineage>
</organism>
<gene>
    <name evidence="1" type="ORF">J2W50_003748</name>
</gene>
<comment type="caution">
    <text evidence="1">The sequence shown here is derived from an EMBL/GenBank/DDBJ whole genome shotgun (WGS) entry which is preliminary data.</text>
</comment>
<protein>
    <submittedName>
        <fullName evidence="1">SPP1 family predicted phage head-tail adaptor</fullName>
    </submittedName>
</protein>
<reference evidence="1 2" key="1">
    <citation type="submission" date="2023-07" db="EMBL/GenBank/DDBJ databases">
        <title>Sorghum-associated microbial communities from plants grown in Nebraska, USA.</title>
        <authorList>
            <person name="Schachtman D."/>
        </authorList>
    </citation>
    <scope>NUCLEOTIDE SEQUENCE [LARGE SCALE GENOMIC DNA]</scope>
    <source>
        <strain evidence="1 2">596</strain>
    </source>
</reference>
<dbReference type="RefSeq" id="WP_310011364.1">
    <property type="nucleotide sequence ID" value="NZ_JAVDSJ010000005.1"/>
</dbReference>
<name>A0ABU1PHW0_9BURK</name>
<dbReference type="Proteomes" id="UP001260715">
    <property type="component" value="Unassembled WGS sequence"/>
</dbReference>
<dbReference type="Gene3D" id="2.40.10.270">
    <property type="entry name" value="Bacteriophage SPP1 head-tail adaptor protein"/>
    <property type="match status" value="1"/>
</dbReference>
<dbReference type="EMBL" id="JAVDSJ010000005">
    <property type="protein sequence ID" value="MDR6585530.1"/>
    <property type="molecule type" value="Genomic_DNA"/>
</dbReference>